<dbReference type="AlphaFoldDB" id="A0A1J5SF38"/>
<evidence type="ECO:0000313" key="1">
    <source>
        <dbReference type="EMBL" id="OIR07031.1"/>
    </source>
</evidence>
<dbReference type="InterPro" id="IPR038636">
    <property type="entry name" value="Wzi_sf"/>
</dbReference>
<organism evidence="1">
    <name type="scientific">mine drainage metagenome</name>
    <dbReference type="NCBI Taxonomy" id="410659"/>
    <lineage>
        <taxon>unclassified sequences</taxon>
        <taxon>metagenomes</taxon>
        <taxon>ecological metagenomes</taxon>
    </lineage>
</organism>
<gene>
    <name evidence="1" type="ORF">GALL_109380</name>
</gene>
<dbReference type="InterPro" id="IPR026950">
    <property type="entry name" value="Caps_assemb_Wzi"/>
</dbReference>
<reference evidence="1" key="1">
    <citation type="submission" date="2016-10" db="EMBL/GenBank/DDBJ databases">
        <title>Sequence of Gallionella enrichment culture.</title>
        <authorList>
            <person name="Poehlein A."/>
            <person name="Muehling M."/>
            <person name="Daniel R."/>
        </authorList>
    </citation>
    <scope>NUCLEOTIDE SEQUENCE</scope>
</reference>
<comment type="caution">
    <text evidence="1">The sequence shown here is derived from an EMBL/GenBank/DDBJ whole genome shotgun (WGS) entry which is preliminary data.</text>
</comment>
<sequence length="533" mass="59485">MKSFLITLFVIPFCNIYLIAQTVPVGMPVLDESLRTLQLEGKLDIKYSLSSRPFFTNKSLTSDSLYQLIDPTGNLSSARKESLHQKAVFELLPVTFSSGYNSHHPYGWNHAGMIDAKGIQGFVSTGFFASIGPLSIQFKPEAIYAANQNFEYSSQYGAPTSGAYHHVFAGQSSVRLNVNAFSLGLSTENLWWGPGIQNSLLMSNNAPGFLHLTLNTTRPVKTPIGNFEFQLIAGKLTEDTTVLLENKDLTTPYYAQGDYNGYPNDPSLDKLSWRYLNGISISYNPKWVKGLFLGISRVAYIYNDYLGEFNGFVHDYLPVFVGLFRSSGTYANGSQHLKQIISVTGRYVFQRAHAEIYGEYGSDDNTQNLRDFLMSPYHGAAFTIGFKKLIPLANNKWIDLHTELTQLSQSAENIIRSAGNWYNYQGGYSNQGRILGAGYGMGSNMQTINASLVNGFKKAGIMLQRIVHDPNPNDPVARSLGWKDLSAGLIFQQQIKKIIINAQLQAISSNNYAWIQNNNPINIHGFVSMVYYW</sequence>
<dbReference type="Gene3D" id="2.40.160.130">
    <property type="entry name" value="Capsule assembly protein Wzi"/>
    <property type="match status" value="1"/>
</dbReference>
<dbReference type="Pfam" id="PF14052">
    <property type="entry name" value="Caps_assemb_Wzi"/>
    <property type="match status" value="1"/>
</dbReference>
<accession>A0A1J5SF38</accession>
<dbReference type="EMBL" id="MLJW01000040">
    <property type="protein sequence ID" value="OIR07031.1"/>
    <property type="molecule type" value="Genomic_DNA"/>
</dbReference>
<evidence type="ECO:0008006" key="2">
    <source>
        <dbReference type="Google" id="ProtNLM"/>
    </source>
</evidence>
<protein>
    <recommendedName>
        <fullName evidence="2">Capsule assembly protein Wzi</fullName>
    </recommendedName>
</protein>
<name>A0A1J5SF38_9ZZZZ</name>
<proteinExistence type="predicted"/>